<dbReference type="GeneID" id="92032421"/>
<gene>
    <name evidence="2" type="ORF">J3D65DRAFT_617036</name>
</gene>
<evidence type="ECO:0000256" key="1">
    <source>
        <dbReference type="SAM" id="SignalP"/>
    </source>
</evidence>
<organism evidence="2 3">
    <name type="scientific">Phyllosticta citribraziliensis</name>
    <dbReference type="NCBI Taxonomy" id="989973"/>
    <lineage>
        <taxon>Eukaryota</taxon>
        <taxon>Fungi</taxon>
        <taxon>Dikarya</taxon>
        <taxon>Ascomycota</taxon>
        <taxon>Pezizomycotina</taxon>
        <taxon>Dothideomycetes</taxon>
        <taxon>Dothideomycetes incertae sedis</taxon>
        <taxon>Botryosphaeriales</taxon>
        <taxon>Phyllostictaceae</taxon>
        <taxon>Phyllosticta</taxon>
    </lineage>
</organism>
<name>A0ABR1M281_9PEZI</name>
<comment type="caution">
    <text evidence="2">The sequence shown here is derived from an EMBL/GenBank/DDBJ whole genome shotgun (WGS) entry which is preliminary data.</text>
</comment>
<dbReference type="EMBL" id="JBBPEH010000003">
    <property type="protein sequence ID" value="KAK7540962.1"/>
    <property type="molecule type" value="Genomic_DNA"/>
</dbReference>
<dbReference type="RefSeq" id="XP_066657893.1">
    <property type="nucleotide sequence ID" value="XM_066799515.1"/>
</dbReference>
<reference evidence="2 3" key="1">
    <citation type="submission" date="2024-04" db="EMBL/GenBank/DDBJ databases">
        <title>Phyllosticta paracitricarpa is synonymous to the EU quarantine fungus P. citricarpa based on phylogenomic analyses.</title>
        <authorList>
            <consortium name="Lawrence Berkeley National Laboratory"/>
            <person name="Van ingen-buijs V.A."/>
            <person name="Van westerhoven A.C."/>
            <person name="Haridas S."/>
            <person name="Skiadas P."/>
            <person name="Martin F."/>
            <person name="Groenewald J.Z."/>
            <person name="Crous P.W."/>
            <person name="Seidl M.F."/>
        </authorList>
    </citation>
    <scope>NUCLEOTIDE SEQUENCE [LARGE SCALE GENOMIC DNA]</scope>
    <source>
        <strain evidence="2 3">CPC 17464</strain>
    </source>
</reference>
<evidence type="ECO:0000313" key="2">
    <source>
        <dbReference type="EMBL" id="KAK7540962.1"/>
    </source>
</evidence>
<proteinExistence type="predicted"/>
<feature type="chain" id="PRO_5046066192" description="Secreted protein" evidence="1">
    <location>
        <begin position="28"/>
        <end position="138"/>
    </location>
</feature>
<evidence type="ECO:0008006" key="4">
    <source>
        <dbReference type="Google" id="ProtNLM"/>
    </source>
</evidence>
<dbReference type="Proteomes" id="UP001360953">
    <property type="component" value="Unassembled WGS sequence"/>
</dbReference>
<keyword evidence="1" id="KW-0732">Signal</keyword>
<protein>
    <recommendedName>
        <fullName evidence="4">Secreted protein</fullName>
    </recommendedName>
</protein>
<accession>A0ABR1M281</accession>
<feature type="signal peptide" evidence="1">
    <location>
        <begin position="1"/>
        <end position="27"/>
    </location>
</feature>
<sequence>MERLMFSGLRIFCFIFLSRCWFGGCWGKGTDWLTGWPYLFSCTKPRLCFRNDGKEWLICRGFWNFFLSTLVWWVLGDGAGWRAGGTCSSAADLVCALEAMEYMHQIFVCLSNDSMWLGAELSGGLLTLSCGKVKELHE</sequence>
<keyword evidence="3" id="KW-1185">Reference proteome</keyword>
<evidence type="ECO:0000313" key="3">
    <source>
        <dbReference type="Proteomes" id="UP001360953"/>
    </source>
</evidence>